<keyword evidence="2" id="KW-0812">Transmembrane</keyword>
<dbReference type="AlphaFoldDB" id="A0A4R5YER2"/>
<dbReference type="Gene3D" id="1.20.120.20">
    <property type="entry name" value="Apolipoprotein"/>
    <property type="match status" value="1"/>
</dbReference>
<evidence type="ECO:0000256" key="1">
    <source>
        <dbReference type="SAM" id="Coils"/>
    </source>
</evidence>
<feature type="coiled-coil region" evidence="1">
    <location>
        <begin position="902"/>
        <end position="929"/>
    </location>
</feature>
<dbReference type="Proteomes" id="UP000295633">
    <property type="component" value="Unassembled WGS sequence"/>
</dbReference>
<gene>
    <name evidence="3" type="ORF">E2R54_10335</name>
</gene>
<proteinExistence type="predicted"/>
<keyword evidence="2" id="KW-0472">Membrane</keyword>
<feature type="coiled-coil region" evidence="1">
    <location>
        <begin position="767"/>
        <end position="794"/>
    </location>
</feature>
<accession>A0A4R5YER2</accession>
<feature type="transmembrane region" description="Helical" evidence="2">
    <location>
        <begin position="358"/>
        <end position="386"/>
    </location>
</feature>
<dbReference type="EMBL" id="SMZX01000002">
    <property type="protein sequence ID" value="TDL43602.1"/>
    <property type="molecule type" value="Genomic_DNA"/>
</dbReference>
<evidence type="ECO:0008006" key="5">
    <source>
        <dbReference type="Google" id="ProtNLM"/>
    </source>
</evidence>
<evidence type="ECO:0000256" key="2">
    <source>
        <dbReference type="SAM" id="Phobius"/>
    </source>
</evidence>
<name>A0A4R5YER2_9MICO</name>
<feature type="transmembrane region" description="Helical" evidence="2">
    <location>
        <begin position="325"/>
        <end position="346"/>
    </location>
</feature>
<organism evidence="3 4">
    <name type="scientific">Microbacterium oleivorans</name>
    <dbReference type="NCBI Taxonomy" id="273677"/>
    <lineage>
        <taxon>Bacteria</taxon>
        <taxon>Bacillati</taxon>
        <taxon>Actinomycetota</taxon>
        <taxon>Actinomycetes</taxon>
        <taxon>Micrococcales</taxon>
        <taxon>Microbacteriaceae</taxon>
        <taxon>Microbacterium</taxon>
    </lineage>
</organism>
<reference evidence="3 4" key="1">
    <citation type="submission" date="2019-03" db="EMBL/GenBank/DDBJ databases">
        <title>Genome Sequencing and Assembly of Various Microbes Isolated from Partially Reclaimed Soil and Acid Mine Drainage (AMD) Site.</title>
        <authorList>
            <person name="Steinbock B."/>
            <person name="Bechtold R."/>
            <person name="Sevigny J.L."/>
            <person name="Thomas D."/>
            <person name="Cuthill L.R."/>
            <person name="Aveiro Johannsen E.J."/>
            <person name="Thomas K."/>
            <person name="Ghosh A."/>
        </authorList>
    </citation>
    <scope>NUCLEOTIDE SEQUENCE [LARGE SCALE GENOMIC DNA]</scope>
    <source>
        <strain evidence="3 4">F-B2</strain>
    </source>
</reference>
<protein>
    <recommendedName>
        <fullName evidence="5">Tape measure protein</fullName>
    </recommendedName>
</protein>
<evidence type="ECO:0000313" key="4">
    <source>
        <dbReference type="Proteomes" id="UP000295633"/>
    </source>
</evidence>
<feature type="transmembrane region" description="Helical" evidence="2">
    <location>
        <begin position="406"/>
        <end position="424"/>
    </location>
</feature>
<keyword evidence="1" id="KW-0175">Coiled coil</keyword>
<evidence type="ECO:0000313" key="3">
    <source>
        <dbReference type="EMBL" id="TDL43602.1"/>
    </source>
</evidence>
<keyword evidence="2" id="KW-1133">Transmembrane helix</keyword>
<sequence length="1039" mass="109351">MARNQVIISITSQTKGLQSGLAKATSGLSKLGKVAGAVALAGGVALGAMGVEAFKAVAEIERLNAQTAAAIKSTGGAAQRSLKQLNAQSDALERLTGTEAEVIQGAQNMLLTFTQIKGDNFDKATAAALDLSVALGQDMKSSSVLVGKALNDPIKGIGALSRVGVQLTEDQKNLVKQMMKTGDVAGAQGVILGVLNEQFGGSAKAFGSTFLGAVEKVKNSFGTLTESFVVGLLPVFTDGLNRLNDLFLKIADSGAIDATIVAVGKLIDKAPGFLDLVTSVSPVAILFQALAPIAGQLAQALSGVVDVVKAFLPQLKSLAQTFGTALLQAATALANLLSTVLIPAFISITKWISQNADLVSALAVAIGVGVVAFKAWGAAILVWQGITKAAAAVQAAFNLVMNANPIMLVVTAVSALVAGLIYFFTQTETGKEIWANFTKFIGEAWENVSKWVSDVANNVVKFFSDAWNNITKTIQSVWKGIQNFINGALKFVTNLFLNWTVFGVIVKNWDKILFFFRNLPTIIKGIFNAAVTWLVKAGANIVSGLFNGVKNLWTSVSTWFRNLPNTIRNFFAGVGSWLLSTGRNLIQGLANGISGMAKAVLNSIGNVINGAIDWAKGLLGIKSPSRVFMAIGKYVGEGFVNGVKGTSDKVKSTMSSLADKVISGFDKVADERAKSVKKLADLNKKLADNQRAFNEANFFKGKRSDYENSKVFGNIRRQRKELLAQINEQKAAIKSADKFIGGGKREKALLATINSTNKLLQANAVAREKVAEKLKNAQKQLDDLRNARADVIADITKQTMALGNITSAATAGDMVADLRKQVEATKAFRATLAELQKLGLDNTSRDQLLSKFLQDGSTASATALLAGGASAIKDVAQLQAQLAEQGKALGTTIGDQMYGAGIRSAEGLAKGLQSEAKNLEKVADNLAKRLVSTVKKTLGIKSPSRVFAGLGKYLVQGLAGGIDKTRDVAVKSVDKLSTAVVNGFNADLATPTLTGPNGGSVQGPAPVYNVYVNTLNATAETGRVIVESIKRYDANGGRA</sequence>
<dbReference type="RefSeq" id="WP_133399675.1">
    <property type="nucleotide sequence ID" value="NZ_SMZX01000002.1"/>
</dbReference>
<comment type="caution">
    <text evidence="3">The sequence shown here is derived from an EMBL/GenBank/DDBJ whole genome shotgun (WGS) entry which is preliminary data.</text>
</comment>